<dbReference type="SMART" id="SM00382">
    <property type="entry name" value="AAA"/>
    <property type="match status" value="1"/>
</dbReference>
<dbReference type="HAMAP" id="MF_00306">
    <property type="entry name" value="SRP54"/>
    <property type="match status" value="1"/>
</dbReference>
<dbReference type="InterPro" id="IPR036891">
    <property type="entry name" value="Signal_recog_part_SRP54_M_sf"/>
</dbReference>
<dbReference type="SMART" id="SM00962">
    <property type="entry name" value="SRP54"/>
    <property type="match status" value="1"/>
</dbReference>
<dbReference type="InterPro" id="IPR004780">
    <property type="entry name" value="SRP"/>
</dbReference>
<dbReference type="Pfam" id="PF02881">
    <property type="entry name" value="SRP54_N"/>
    <property type="match status" value="1"/>
</dbReference>
<keyword evidence="2" id="KW-0547">Nucleotide-binding</keyword>
<dbReference type="SUPFAM" id="SSF47446">
    <property type="entry name" value="Signal peptide-binding domain"/>
    <property type="match status" value="1"/>
</dbReference>
<dbReference type="InterPro" id="IPR027417">
    <property type="entry name" value="P-loop_NTPase"/>
</dbReference>
<dbReference type="GO" id="GO:0005525">
    <property type="term" value="F:GTP binding"/>
    <property type="evidence" value="ECO:0007669"/>
    <property type="project" value="UniProtKB-KW"/>
</dbReference>
<dbReference type="CDD" id="cd18539">
    <property type="entry name" value="SRP_G"/>
    <property type="match status" value="1"/>
</dbReference>
<dbReference type="SUPFAM" id="SSF52540">
    <property type="entry name" value="P-loop containing nucleoside triphosphate hydrolases"/>
    <property type="match status" value="1"/>
</dbReference>
<gene>
    <name evidence="12" type="ORF">NDN08_002610</name>
</gene>
<keyword evidence="4" id="KW-0694">RNA-binding</keyword>
<keyword evidence="5" id="KW-0342">GTP-binding</keyword>
<proteinExistence type="inferred from homology"/>
<dbReference type="EC" id="3.6.5.4" evidence="8"/>
<evidence type="ECO:0000256" key="7">
    <source>
        <dbReference type="ARBA" id="ARBA00023274"/>
    </source>
</evidence>
<dbReference type="AlphaFoldDB" id="A0AAV8UU70"/>
<dbReference type="Proteomes" id="UP001157974">
    <property type="component" value="Unassembled WGS sequence"/>
</dbReference>
<dbReference type="InterPro" id="IPR022941">
    <property type="entry name" value="SRP54"/>
</dbReference>
<dbReference type="GO" id="GO:0005786">
    <property type="term" value="C:signal recognition particle, endoplasmic reticulum targeting"/>
    <property type="evidence" value="ECO:0007669"/>
    <property type="project" value="UniProtKB-KW"/>
</dbReference>
<keyword evidence="7" id="KW-0687">Ribonucleoprotein</keyword>
<feature type="region of interest" description="Disordered" evidence="10">
    <location>
        <begin position="491"/>
        <end position="535"/>
    </location>
</feature>
<evidence type="ECO:0000259" key="11">
    <source>
        <dbReference type="PROSITE" id="PS00300"/>
    </source>
</evidence>
<dbReference type="PANTHER" id="PTHR11564:SF5">
    <property type="entry name" value="SIGNAL RECOGNITION PARTICLE SUBUNIT SRP54"/>
    <property type="match status" value="1"/>
</dbReference>
<evidence type="ECO:0000313" key="13">
    <source>
        <dbReference type="Proteomes" id="UP001157974"/>
    </source>
</evidence>
<feature type="compositionally biased region" description="Low complexity" evidence="10">
    <location>
        <begin position="517"/>
        <end position="527"/>
    </location>
</feature>
<comment type="catalytic activity">
    <reaction evidence="9">
        <text>GTP + H2O = GDP + phosphate + H(+)</text>
        <dbReference type="Rhea" id="RHEA:19669"/>
        <dbReference type="ChEBI" id="CHEBI:15377"/>
        <dbReference type="ChEBI" id="CHEBI:15378"/>
        <dbReference type="ChEBI" id="CHEBI:37565"/>
        <dbReference type="ChEBI" id="CHEBI:43474"/>
        <dbReference type="ChEBI" id="CHEBI:58189"/>
        <dbReference type="EC" id="3.6.5.4"/>
    </reaction>
    <physiologicalReaction direction="left-to-right" evidence="9">
        <dbReference type="Rhea" id="RHEA:19670"/>
    </physiologicalReaction>
</comment>
<evidence type="ECO:0000313" key="12">
    <source>
        <dbReference type="EMBL" id="KAJ8906111.1"/>
    </source>
</evidence>
<protein>
    <recommendedName>
        <fullName evidence="8">signal-recognition-particle GTPase</fullName>
        <ecNumber evidence="8">3.6.5.4</ecNumber>
    </recommendedName>
</protein>
<sequence>MAIGFLSPAPLPLRARGLGTDVGISSCRRSRFAFEMPKHRARPLTTRMMFDQLIDTMDSTVKKLRGADKITEKNVDRTLKDVKRAMLDADVNLKVVNKLIKRVKERAIGEAVIAGVEPGQQLIKIMYDELTSTMGQKETLLARREEGPTVILLSGLQGAGKTTAAAKLALYCKKEDPPRKVLLVAADVYRPAAIEQLEILGKQTETTVYSLGKDESPVKIAKEAINNAKMQGFDTVIIDTAGRQVIDDALMTELKQIKEVSDPDEVLLVVDAMTGQEAANLTKAFNDAVGITGAILSKMDGDSRGGAALSVQEVSGQPIKFIGIGEKVEKLDIFYPERMASRILGMGDVLSFVEKAQEKVDEKKAVEMTKKMMEKKFNFQDFIDQAKIVNSMGSLGGMMKLMPGVPKVKQSELRAAEDRLKKSTVMIQSMTPKERQNPDLLITDRTAQSRLRRIAKGSGNTMEQAKSLISDFKKMREMMSAMSNQMVQTNADGSISQRMPGDGPAGNRKARRKSGKKSNSSSNANARGFGGFGKR</sequence>
<evidence type="ECO:0000256" key="6">
    <source>
        <dbReference type="ARBA" id="ARBA00023135"/>
    </source>
</evidence>
<dbReference type="NCBIfam" id="TIGR00959">
    <property type="entry name" value="ffh"/>
    <property type="match status" value="1"/>
</dbReference>
<evidence type="ECO:0000256" key="8">
    <source>
        <dbReference type="ARBA" id="ARBA00035672"/>
    </source>
</evidence>
<dbReference type="GO" id="GO:0003924">
    <property type="term" value="F:GTPase activity"/>
    <property type="evidence" value="ECO:0007669"/>
    <property type="project" value="InterPro"/>
</dbReference>
<evidence type="ECO:0000256" key="10">
    <source>
        <dbReference type="SAM" id="MobiDB-lite"/>
    </source>
</evidence>
<dbReference type="InterPro" id="IPR042101">
    <property type="entry name" value="SRP54_N_sf"/>
</dbReference>
<dbReference type="InterPro" id="IPR013822">
    <property type="entry name" value="Signal_recog_particl_SRP54_hlx"/>
</dbReference>
<organism evidence="12 13">
    <name type="scientific">Rhodosorus marinus</name>
    <dbReference type="NCBI Taxonomy" id="101924"/>
    <lineage>
        <taxon>Eukaryota</taxon>
        <taxon>Rhodophyta</taxon>
        <taxon>Stylonematophyceae</taxon>
        <taxon>Stylonematales</taxon>
        <taxon>Stylonemataceae</taxon>
        <taxon>Rhodosorus</taxon>
    </lineage>
</organism>
<dbReference type="Gene3D" id="1.20.120.140">
    <property type="entry name" value="Signal recognition particle SRP54, nucleotide-binding domain"/>
    <property type="match status" value="1"/>
</dbReference>
<evidence type="ECO:0000256" key="4">
    <source>
        <dbReference type="ARBA" id="ARBA00022884"/>
    </source>
</evidence>
<evidence type="ECO:0000256" key="3">
    <source>
        <dbReference type="ARBA" id="ARBA00022801"/>
    </source>
</evidence>
<dbReference type="SMART" id="SM00963">
    <property type="entry name" value="SRP54_N"/>
    <property type="match status" value="1"/>
</dbReference>
<dbReference type="InterPro" id="IPR003593">
    <property type="entry name" value="AAA+_ATPase"/>
</dbReference>
<keyword evidence="13" id="KW-1185">Reference proteome</keyword>
<evidence type="ECO:0000256" key="5">
    <source>
        <dbReference type="ARBA" id="ARBA00023134"/>
    </source>
</evidence>
<dbReference type="GO" id="GO:0008312">
    <property type="term" value="F:7S RNA binding"/>
    <property type="evidence" value="ECO:0007669"/>
    <property type="project" value="InterPro"/>
</dbReference>
<comment type="caution">
    <text evidence="12">The sequence shown here is derived from an EMBL/GenBank/DDBJ whole genome shotgun (WGS) entry which is preliminary data.</text>
</comment>
<evidence type="ECO:0000256" key="9">
    <source>
        <dbReference type="ARBA" id="ARBA00048157"/>
    </source>
</evidence>
<evidence type="ECO:0000256" key="1">
    <source>
        <dbReference type="ARBA" id="ARBA00005450"/>
    </source>
</evidence>
<dbReference type="InterPro" id="IPR000897">
    <property type="entry name" value="SRP54_GTPase_dom"/>
</dbReference>
<accession>A0AAV8UU70</accession>
<dbReference type="InterPro" id="IPR004125">
    <property type="entry name" value="Signal_recog_particle_SRP54_M"/>
</dbReference>
<reference evidence="12 13" key="1">
    <citation type="journal article" date="2023" name="Nat. Commun.">
        <title>Origin of minicircular mitochondrial genomes in red algae.</title>
        <authorList>
            <person name="Lee Y."/>
            <person name="Cho C.H."/>
            <person name="Lee Y.M."/>
            <person name="Park S.I."/>
            <person name="Yang J.H."/>
            <person name="West J.A."/>
            <person name="Bhattacharya D."/>
            <person name="Yoon H.S."/>
        </authorList>
    </citation>
    <scope>NUCLEOTIDE SEQUENCE [LARGE SCALE GENOMIC DNA]</scope>
    <source>
        <strain evidence="12 13">CCMP1338</strain>
        <tissue evidence="12">Whole cell</tissue>
    </source>
</reference>
<dbReference type="GO" id="GO:0006614">
    <property type="term" value="P:SRP-dependent cotranslational protein targeting to membrane"/>
    <property type="evidence" value="ECO:0007669"/>
    <property type="project" value="InterPro"/>
</dbReference>
<feature type="domain" description="SRP54-type proteins GTP-binding" evidence="11">
    <location>
        <begin position="318"/>
        <end position="331"/>
    </location>
</feature>
<dbReference type="PROSITE" id="PS00300">
    <property type="entry name" value="SRP54"/>
    <property type="match status" value="1"/>
</dbReference>
<evidence type="ECO:0000256" key="2">
    <source>
        <dbReference type="ARBA" id="ARBA00022741"/>
    </source>
</evidence>
<keyword evidence="6" id="KW-0733">Signal recognition particle</keyword>
<dbReference type="Gene3D" id="1.10.260.30">
    <property type="entry name" value="Signal recognition particle, SRP54 subunit, M-domain"/>
    <property type="match status" value="1"/>
</dbReference>
<dbReference type="EMBL" id="JAMWBK010000004">
    <property type="protein sequence ID" value="KAJ8906111.1"/>
    <property type="molecule type" value="Genomic_DNA"/>
</dbReference>
<name>A0AAV8UU70_9RHOD</name>
<dbReference type="Gene3D" id="3.40.50.300">
    <property type="entry name" value="P-loop containing nucleotide triphosphate hydrolases"/>
    <property type="match status" value="1"/>
</dbReference>
<comment type="similarity">
    <text evidence="1">Belongs to the GTP-binding SRP family. SRP54 subfamily.</text>
</comment>
<keyword evidence="3" id="KW-0378">Hydrolase</keyword>
<dbReference type="Pfam" id="PF00448">
    <property type="entry name" value="SRP54"/>
    <property type="match status" value="1"/>
</dbReference>
<dbReference type="Pfam" id="PF02978">
    <property type="entry name" value="SRP_SPB"/>
    <property type="match status" value="1"/>
</dbReference>
<dbReference type="PANTHER" id="PTHR11564">
    <property type="entry name" value="SIGNAL RECOGNITION PARTICLE 54K PROTEIN SRP54"/>
    <property type="match status" value="1"/>
</dbReference>